<accession>A0A5N4AXJ4</accession>
<dbReference type="AlphaFoldDB" id="A0A5N4AXJ4"/>
<gene>
    <name evidence="1" type="ORF">PPYR_04271</name>
</gene>
<reference evidence="1 2" key="1">
    <citation type="journal article" date="2018" name="Elife">
        <title>Firefly genomes illuminate parallel origins of bioluminescence in beetles.</title>
        <authorList>
            <person name="Fallon T.R."/>
            <person name="Lower S.E."/>
            <person name="Chang C.H."/>
            <person name="Bessho-Uehara M."/>
            <person name="Martin G.J."/>
            <person name="Bewick A.J."/>
            <person name="Behringer M."/>
            <person name="Debat H.J."/>
            <person name="Wong I."/>
            <person name="Day J.C."/>
            <person name="Suvorov A."/>
            <person name="Silva C.J."/>
            <person name="Stanger-Hall K.F."/>
            <person name="Hall D.W."/>
            <person name="Schmitz R.J."/>
            <person name="Nelson D.R."/>
            <person name="Lewis S.M."/>
            <person name="Shigenobu S."/>
            <person name="Bybee S.M."/>
            <person name="Larracuente A.M."/>
            <person name="Oba Y."/>
            <person name="Weng J.K."/>
        </authorList>
    </citation>
    <scope>NUCLEOTIDE SEQUENCE [LARGE SCALE GENOMIC DNA]</scope>
    <source>
        <strain evidence="1">1611_PpyrPB1</strain>
        <tissue evidence="1">Whole body</tissue>
    </source>
</reference>
<organism evidence="1 2">
    <name type="scientific">Photinus pyralis</name>
    <name type="common">Common eastern firefly</name>
    <name type="synonym">Lampyris pyralis</name>
    <dbReference type="NCBI Taxonomy" id="7054"/>
    <lineage>
        <taxon>Eukaryota</taxon>
        <taxon>Metazoa</taxon>
        <taxon>Ecdysozoa</taxon>
        <taxon>Arthropoda</taxon>
        <taxon>Hexapoda</taxon>
        <taxon>Insecta</taxon>
        <taxon>Pterygota</taxon>
        <taxon>Neoptera</taxon>
        <taxon>Endopterygota</taxon>
        <taxon>Coleoptera</taxon>
        <taxon>Polyphaga</taxon>
        <taxon>Elateriformia</taxon>
        <taxon>Elateroidea</taxon>
        <taxon>Lampyridae</taxon>
        <taxon>Lampyrinae</taxon>
        <taxon>Photinus</taxon>
    </lineage>
</organism>
<evidence type="ECO:0000313" key="2">
    <source>
        <dbReference type="Proteomes" id="UP000327044"/>
    </source>
</evidence>
<dbReference type="InParanoid" id="A0A5N4AXJ4"/>
<name>A0A5N4AXJ4_PHOPY</name>
<evidence type="ECO:0000313" key="1">
    <source>
        <dbReference type="EMBL" id="KAB0802085.1"/>
    </source>
</evidence>
<feature type="non-terminal residue" evidence="1">
    <location>
        <position position="85"/>
    </location>
</feature>
<dbReference type="EMBL" id="VVIM01000002">
    <property type="protein sequence ID" value="KAB0802085.1"/>
    <property type="molecule type" value="Genomic_DNA"/>
</dbReference>
<dbReference type="Proteomes" id="UP000327044">
    <property type="component" value="Unassembled WGS sequence"/>
</dbReference>
<comment type="caution">
    <text evidence="1">The sequence shown here is derived from an EMBL/GenBank/DDBJ whole genome shotgun (WGS) entry which is preliminary data.</text>
</comment>
<sequence length="85" mass="9856">MKLTDIQDLGTSLFVRVPNTKTNRTFTVTDHFYNICKKYISNRNNVSQNLVFMQERHGKLKNQRVGINSFTKMGKDIASFLKLSN</sequence>
<protein>
    <submittedName>
        <fullName evidence="1">Uncharacterized protein</fullName>
    </submittedName>
</protein>
<keyword evidence="2" id="KW-1185">Reference proteome</keyword>
<proteinExistence type="predicted"/>